<dbReference type="STRING" id="419479.SAMN04488563_2425"/>
<protein>
    <recommendedName>
        <fullName evidence="4">Membrane protein YczE</fullName>
    </recommendedName>
</protein>
<keyword evidence="1" id="KW-1133">Transmembrane helix</keyword>
<evidence type="ECO:0000313" key="2">
    <source>
        <dbReference type="EMBL" id="SDU52742.1"/>
    </source>
</evidence>
<dbReference type="AlphaFoldDB" id="A0A1H2J8U9"/>
<feature type="transmembrane region" description="Helical" evidence="1">
    <location>
        <begin position="70"/>
        <end position="91"/>
    </location>
</feature>
<feature type="transmembrane region" description="Helical" evidence="1">
    <location>
        <begin position="44"/>
        <end position="63"/>
    </location>
</feature>
<evidence type="ECO:0000256" key="1">
    <source>
        <dbReference type="SAM" id="Phobius"/>
    </source>
</evidence>
<dbReference type="InterPro" id="IPR038750">
    <property type="entry name" value="YczE/YyaS-like"/>
</dbReference>
<reference evidence="3" key="1">
    <citation type="submission" date="2016-10" db="EMBL/GenBank/DDBJ databases">
        <authorList>
            <person name="Varghese N."/>
            <person name="Submissions S."/>
        </authorList>
    </citation>
    <scope>NUCLEOTIDE SEQUENCE [LARGE SCALE GENOMIC DNA]</scope>
    <source>
        <strain evidence="3">DSM 45079</strain>
    </source>
</reference>
<dbReference type="RefSeq" id="WP_407716996.1">
    <property type="nucleotide sequence ID" value="NZ_KQ061226.1"/>
</dbReference>
<dbReference type="EMBL" id="LT629791">
    <property type="protein sequence ID" value="SDU52742.1"/>
    <property type="molecule type" value="Genomic_DNA"/>
</dbReference>
<dbReference type="PANTHER" id="PTHR40078:SF1">
    <property type="entry name" value="INTEGRAL MEMBRANE PROTEIN"/>
    <property type="match status" value="1"/>
</dbReference>
<accession>A0A1H2J8U9</accession>
<sequence length="202" mass="21135">MTRRLSQLFAGLLLYGFSMALLIEAGLGLDPWDVLHQGIAERTGLTIGTVVIVVGVLVLLLWIPLRQKPGVGTIANALLIGLAADASIWLLPAPEPLAVRIVFMVSGVMLNAVATAAYIGARLGPGPRDGLMTGLVRRTGRSVRLVRTSIEVVVLATGWLLGGTVGAGTVVYALSIGPLVHLLLPKLQVREPIRVAAVTSAS</sequence>
<keyword evidence="1" id="KW-0812">Transmembrane</keyword>
<keyword evidence="3" id="KW-1185">Reference proteome</keyword>
<gene>
    <name evidence="2" type="ORF">SAMN04488563_2425</name>
</gene>
<keyword evidence="1" id="KW-0472">Membrane</keyword>
<dbReference type="Pfam" id="PF19700">
    <property type="entry name" value="DUF6198"/>
    <property type="match status" value="1"/>
</dbReference>
<evidence type="ECO:0000313" key="3">
    <source>
        <dbReference type="Proteomes" id="UP000182977"/>
    </source>
</evidence>
<proteinExistence type="predicted"/>
<feature type="transmembrane region" description="Helical" evidence="1">
    <location>
        <begin position="97"/>
        <end position="121"/>
    </location>
</feature>
<evidence type="ECO:0008006" key="4">
    <source>
        <dbReference type="Google" id="ProtNLM"/>
    </source>
</evidence>
<dbReference type="PANTHER" id="PTHR40078">
    <property type="entry name" value="INTEGRAL MEMBRANE PROTEIN-RELATED"/>
    <property type="match status" value="1"/>
</dbReference>
<name>A0A1H2J8U9_9ACTN</name>
<dbReference type="Proteomes" id="UP000182977">
    <property type="component" value="Chromosome I"/>
</dbReference>
<organism evidence="2 3">
    <name type="scientific">Jiangella alkaliphila</name>
    <dbReference type="NCBI Taxonomy" id="419479"/>
    <lineage>
        <taxon>Bacteria</taxon>
        <taxon>Bacillati</taxon>
        <taxon>Actinomycetota</taxon>
        <taxon>Actinomycetes</taxon>
        <taxon>Jiangellales</taxon>
        <taxon>Jiangellaceae</taxon>
        <taxon>Jiangella</taxon>
    </lineage>
</organism>